<name>A0A375J974_9BURK</name>
<dbReference type="PANTHER" id="PTHR30136:SF33">
    <property type="entry name" value="TRANSCRIPTIONAL REGULATORY PROTEIN"/>
    <property type="match status" value="1"/>
</dbReference>
<dbReference type="InterPro" id="IPR036388">
    <property type="entry name" value="WH-like_DNA-bd_sf"/>
</dbReference>
<dbReference type="Proteomes" id="UP000256805">
    <property type="component" value="Unassembled WGS sequence"/>
</dbReference>
<dbReference type="EMBL" id="OVTA01000039">
    <property type="protein sequence ID" value="SPS00670.1"/>
    <property type="molecule type" value="Genomic_DNA"/>
</dbReference>
<evidence type="ECO:0000256" key="4">
    <source>
        <dbReference type="SAM" id="MobiDB-lite"/>
    </source>
</evidence>
<dbReference type="PROSITE" id="PS51077">
    <property type="entry name" value="HTH_ICLR"/>
    <property type="match status" value="1"/>
</dbReference>
<dbReference type="InterPro" id="IPR036390">
    <property type="entry name" value="WH_DNA-bd_sf"/>
</dbReference>
<evidence type="ECO:0000259" key="5">
    <source>
        <dbReference type="PROSITE" id="PS51077"/>
    </source>
</evidence>
<keyword evidence="2" id="KW-0238">DNA-binding</keyword>
<dbReference type="PANTHER" id="PTHR30136">
    <property type="entry name" value="HELIX-TURN-HELIX TRANSCRIPTIONAL REGULATOR, ICLR FAMILY"/>
    <property type="match status" value="1"/>
</dbReference>
<dbReference type="Pfam" id="PF01614">
    <property type="entry name" value="IclR_C"/>
    <property type="match status" value="1"/>
</dbReference>
<evidence type="ECO:0000256" key="2">
    <source>
        <dbReference type="ARBA" id="ARBA00023125"/>
    </source>
</evidence>
<dbReference type="Gene3D" id="1.10.10.10">
    <property type="entry name" value="Winged helix-like DNA-binding domain superfamily/Winged helix DNA-binding domain"/>
    <property type="match status" value="1"/>
</dbReference>
<dbReference type="InterPro" id="IPR050707">
    <property type="entry name" value="HTH_MetabolicPath_Reg"/>
</dbReference>
<dbReference type="Pfam" id="PF09339">
    <property type="entry name" value="HTH_IclR"/>
    <property type="match status" value="1"/>
</dbReference>
<dbReference type="GO" id="GO:0003700">
    <property type="term" value="F:DNA-binding transcription factor activity"/>
    <property type="evidence" value="ECO:0007669"/>
    <property type="project" value="TreeGrafter"/>
</dbReference>
<proteinExistence type="predicted"/>
<evidence type="ECO:0000313" key="7">
    <source>
        <dbReference type="EMBL" id="SPS00670.1"/>
    </source>
</evidence>
<keyword evidence="1" id="KW-0805">Transcription regulation</keyword>
<evidence type="ECO:0000256" key="3">
    <source>
        <dbReference type="ARBA" id="ARBA00023163"/>
    </source>
</evidence>
<accession>A0A375J974</accession>
<dbReference type="AlphaFoldDB" id="A0A375J974"/>
<organism evidence="7 8">
    <name type="scientific">Cupriavidus taiwanensis</name>
    <dbReference type="NCBI Taxonomy" id="164546"/>
    <lineage>
        <taxon>Bacteria</taxon>
        <taxon>Pseudomonadati</taxon>
        <taxon>Pseudomonadota</taxon>
        <taxon>Betaproteobacteria</taxon>
        <taxon>Burkholderiales</taxon>
        <taxon>Burkholderiaceae</taxon>
        <taxon>Cupriavidus</taxon>
    </lineage>
</organism>
<dbReference type="SUPFAM" id="SSF55781">
    <property type="entry name" value="GAF domain-like"/>
    <property type="match status" value="1"/>
</dbReference>
<dbReference type="InterPro" id="IPR014757">
    <property type="entry name" value="Tscrpt_reg_IclR_C"/>
</dbReference>
<feature type="domain" description="HTH iclR-type" evidence="5">
    <location>
        <begin position="44"/>
        <end position="106"/>
    </location>
</feature>
<keyword evidence="3" id="KW-0804">Transcription</keyword>
<evidence type="ECO:0000259" key="6">
    <source>
        <dbReference type="PROSITE" id="PS51078"/>
    </source>
</evidence>
<evidence type="ECO:0000256" key="1">
    <source>
        <dbReference type="ARBA" id="ARBA00023015"/>
    </source>
</evidence>
<feature type="region of interest" description="Disordered" evidence="4">
    <location>
        <begin position="1"/>
        <end position="31"/>
    </location>
</feature>
<dbReference type="SMART" id="SM00346">
    <property type="entry name" value="HTH_ICLR"/>
    <property type="match status" value="1"/>
</dbReference>
<protein>
    <submittedName>
        <fullName evidence="7">Putative transcriptional regulator,HTH IclR</fullName>
    </submittedName>
</protein>
<gene>
    <name evidence="7" type="ORF">CBM2634_B160556</name>
</gene>
<reference evidence="7 8" key="1">
    <citation type="submission" date="2018-01" db="EMBL/GenBank/DDBJ databases">
        <authorList>
            <person name="Gaut B.S."/>
            <person name="Morton B.R."/>
            <person name="Clegg M.T."/>
            <person name="Duvall M.R."/>
        </authorList>
    </citation>
    <scope>NUCLEOTIDE SEQUENCE [LARGE SCALE GENOMIC DNA]</scope>
    <source>
        <strain evidence="7">Cupriavidus taiwanensis cmp 52</strain>
    </source>
</reference>
<feature type="region of interest" description="Disordered" evidence="4">
    <location>
        <begin position="295"/>
        <end position="317"/>
    </location>
</feature>
<dbReference type="Gene3D" id="3.30.450.40">
    <property type="match status" value="1"/>
</dbReference>
<feature type="domain" description="IclR-ED" evidence="6">
    <location>
        <begin position="107"/>
        <end position="290"/>
    </location>
</feature>
<sequence length="317" mass="33676">MGLPEPPPMKRTTTIPTPPPDAAHLPVPAGAPAGNGCADDRNFVTALARGMELLRAFGPQDDYLGNAELSRRTGIPRPTVSRLTYTLATLGYLTYIEATEKYRLGQGAMVLGHRYVGGAGIREIAQPLMQSLAFATDCTVALAMPDRHAMVYLESCQPRGALVIRLAPGARLPMATSAIGRAWLAGLDADHREAALAELARHYGARWPAVRAGVERALRDHARRGFCVAHAEWDRTVSGAAAPLRLAGSSEVLALNIGGAAARLSPEILEANLGPRVRELAQTLQARLWQPGGARATARFASAQPEPGPEPDAAKRA</sequence>
<dbReference type="PROSITE" id="PS51078">
    <property type="entry name" value="ICLR_ED"/>
    <property type="match status" value="1"/>
</dbReference>
<dbReference type="InterPro" id="IPR005471">
    <property type="entry name" value="Tscrpt_reg_IclR_N"/>
</dbReference>
<dbReference type="GO" id="GO:0045892">
    <property type="term" value="P:negative regulation of DNA-templated transcription"/>
    <property type="evidence" value="ECO:0007669"/>
    <property type="project" value="TreeGrafter"/>
</dbReference>
<dbReference type="GO" id="GO:0003677">
    <property type="term" value="F:DNA binding"/>
    <property type="evidence" value="ECO:0007669"/>
    <property type="project" value="UniProtKB-KW"/>
</dbReference>
<evidence type="ECO:0000313" key="8">
    <source>
        <dbReference type="Proteomes" id="UP000256805"/>
    </source>
</evidence>
<dbReference type="SUPFAM" id="SSF46785">
    <property type="entry name" value="Winged helix' DNA-binding domain"/>
    <property type="match status" value="1"/>
</dbReference>
<dbReference type="InterPro" id="IPR029016">
    <property type="entry name" value="GAF-like_dom_sf"/>
</dbReference>